<evidence type="ECO:0000313" key="3">
    <source>
        <dbReference type="Proteomes" id="UP000322634"/>
    </source>
</evidence>
<organism evidence="2 3">
    <name type="scientific">Actinomadura syzygii</name>
    <dbReference type="NCBI Taxonomy" id="1427538"/>
    <lineage>
        <taxon>Bacteria</taxon>
        <taxon>Bacillati</taxon>
        <taxon>Actinomycetota</taxon>
        <taxon>Actinomycetes</taxon>
        <taxon>Streptosporangiales</taxon>
        <taxon>Thermomonosporaceae</taxon>
        <taxon>Actinomadura</taxon>
    </lineage>
</organism>
<dbReference type="InterPro" id="IPR025649">
    <property type="entry name" value="DUF4360"/>
</dbReference>
<dbReference type="OrthoDB" id="3432025at2"/>
<keyword evidence="1" id="KW-0732">Signal</keyword>
<dbReference type="EMBL" id="VSFF01000008">
    <property type="protein sequence ID" value="TYC13263.1"/>
    <property type="molecule type" value="Genomic_DNA"/>
</dbReference>
<sequence length="210" mass="22712">MMIVKRTAIVLAGAFGLPVLTALPAAADPIPDGVSVDVVGVNGSGCLAGTSSVVMSKDKTSFTVTYSDFVVYAGGDAPPSASRKNCHITVRVNGADDYSYSVLGVNHRGFARLEMEATGEERTHLYFQGGSYPEPIGRTFQGQYIFEWQSEDWVSPRAMVWKPCGEDRDLNINTELRVKAEGSGAAKTSLMSMDATNSSARYLFVWRHCP</sequence>
<feature type="signal peptide" evidence="1">
    <location>
        <begin position="1"/>
        <end position="27"/>
    </location>
</feature>
<proteinExistence type="predicted"/>
<name>A0A5D0U6B1_9ACTN</name>
<dbReference type="PANTHER" id="PTHR38847:SF1">
    <property type="entry name" value="PSEUDOURIDINE SYNTHASE RSUA_RLUA-LIKE DOMAIN-CONTAINING PROTEIN"/>
    <property type="match status" value="1"/>
</dbReference>
<dbReference type="AlphaFoldDB" id="A0A5D0U6B1"/>
<comment type="caution">
    <text evidence="2">The sequence shown here is derived from an EMBL/GenBank/DDBJ whole genome shotgun (WGS) entry which is preliminary data.</text>
</comment>
<evidence type="ECO:0000313" key="2">
    <source>
        <dbReference type="EMBL" id="TYC13263.1"/>
    </source>
</evidence>
<gene>
    <name evidence="2" type="ORF">FXF65_22465</name>
</gene>
<keyword evidence="3" id="KW-1185">Reference proteome</keyword>
<dbReference type="Proteomes" id="UP000322634">
    <property type="component" value="Unassembled WGS sequence"/>
</dbReference>
<feature type="chain" id="PRO_5022808160" evidence="1">
    <location>
        <begin position="28"/>
        <end position="210"/>
    </location>
</feature>
<evidence type="ECO:0000256" key="1">
    <source>
        <dbReference type="SAM" id="SignalP"/>
    </source>
</evidence>
<dbReference type="PANTHER" id="PTHR38847">
    <property type="match status" value="1"/>
</dbReference>
<dbReference type="Pfam" id="PF14273">
    <property type="entry name" value="DUF4360"/>
    <property type="match status" value="1"/>
</dbReference>
<dbReference type="RefSeq" id="WP_148351957.1">
    <property type="nucleotide sequence ID" value="NZ_JBHSBF010000010.1"/>
</dbReference>
<accession>A0A5D0U6B1</accession>
<protein>
    <submittedName>
        <fullName evidence="2">DUF4360 domain-containing protein</fullName>
    </submittedName>
</protein>
<reference evidence="2 3" key="1">
    <citation type="submission" date="2019-08" db="EMBL/GenBank/DDBJ databases">
        <title>Actinomadura sp. nov. CYP1-5 isolated from mountain soil.</title>
        <authorList>
            <person name="Songsumanus A."/>
            <person name="Kuncharoen N."/>
            <person name="Kudo T."/>
            <person name="Yuki M."/>
            <person name="Igarashi Y."/>
            <person name="Tanasupawat S."/>
        </authorList>
    </citation>
    <scope>NUCLEOTIDE SEQUENCE [LARGE SCALE GENOMIC DNA]</scope>
    <source>
        <strain evidence="2 3">GKU157</strain>
    </source>
</reference>